<organism evidence="3 4">
    <name type="scientific">Diversispora eburnea</name>
    <dbReference type="NCBI Taxonomy" id="1213867"/>
    <lineage>
        <taxon>Eukaryota</taxon>
        <taxon>Fungi</taxon>
        <taxon>Fungi incertae sedis</taxon>
        <taxon>Mucoromycota</taxon>
        <taxon>Glomeromycotina</taxon>
        <taxon>Glomeromycetes</taxon>
        <taxon>Diversisporales</taxon>
        <taxon>Diversisporaceae</taxon>
        <taxon>Diversispora</taxon>
    </lineage>
</organism>
<gene>
    <name evidence="3" type="ORF">DEBURN_LOCUS9912</name>
</gene>
<protein>
    <submittedName>
        <fullName evidence="3">868_t:CDS:1</fullName>
    </submittedName>
</protein>
<name>A0A9N9CRM0_9GLOM</name>
<accession>A0A9N9CRM0</accession>
<dbReference type="Pfam" id="PF02213">
    <property type="entry name" value="GYF"/>
    <property type="match status" value="1"/>
</dbReference>
<evidence type="ECO:0000313" key="3">
    <source>
        <dbReference type="EMBL" id="CAG8609555.1"/>
    </source>
</evidence>
<dbReference type="Gene3D" id="3.30.1490.40">
    <property type="match status" value="1"/>
</dbReference>
<feature type="compositionally biased region" description="Acidic residues" evidence="1">
    <location>
        <begin position="97"/>
        <end position="110"/>
    </location>
</feature>
<dbReference type="Proteomes" id="UP000789706">
    <property type="component" value="Unassembled WGS sequence"/>
</dbReference>
<dbReference type="GO" id="GO:0005682">
    <property type="term" value="C:U5 snRNP"/>
    <property type="evidence" value="ECO:0007669"/>
    <property type="project" value="InterPro"/>
</dbReference>
<sequence>MTKRSQSEQELFSLDSEIYQNKASSSKRVRFSGNAAEKNEYNWEEEEEIEFNHEESLEKVKRRRGGIKLEGYETDSDEDVSAELYNRRKGKGKATNVDDDMDDMFADDETSSSKKQSEFDFSGKDGPDLEFDEIDGQDFTSHDAYDDESGEPIIEAFNLKSELEEGRFDEAGNYIPHKDPNAFHDLWLEGVSRVDIEKARIAHEKQEKERKLKEAREDSNMPMDRVEICKELLSIMKRGEILSDTLQRLGGANTWEQILRKLKREGSWTDDSGGDVNEIYGPFSGEDMKAWKDQGYFVNGVMVRKVGSGNEFVSVTEIDF</sequence>
<dbReference type="EMBL" id="CAJVPK010002270">
    <property type="protein sequence ID" value="CAG8609555.1"/>
    <property type="molecule type" value="Genomic_DNA"/>
</dbReference>
<feature type="compositionally biased region" description="Basic and acidic residues" evidence="1">
    <location>
        <begin position="111"/>
        <end position="127"/>
    </location>
</feature>
<dbReference type="OrthoDB" id="331341at2759"/>
<proteinExistence type="predicted"/>
<dbReference type="SUPFAM" id="SSF55277">
    <property type="entry name" value="GYF domain"/>
    <property type="match status" value="1"/>
</dbReference>
<feature type="region of interest" description="Disordered" evidence="1">
    <location>
        <begin position="87"/>
        <end position="133"/>
    </location>
</feature>
<evidence type="ECO:0000256" key="1">
    <source>
        <dbReference type="SAM" id="MobiDB-lite"/>
    </source>
</evidence>
<dbReference type="AlphaFoldDB" id="A0A9N9CRM0"/>
<dbReference type="InterPro" id="IPR035445">
    <property type="entry name" value="GYF-like_dom_sf"/>
</dbReference>
<evidence type="ECO:0000259" key="2">
    <source>
        <dbReference type="PROSITE" id="PS50829"/>
    </source>
</evidence>
<evidence type="ECO:0000313" key="4">
    <source>
        <dbReference type="Proteomes" id="UP000789706"/>
    </source>
</evidence>
<dbReference type="InterPro" id="IPR003169">
    <property type="entry name" value="GYF"/>
</dbReference>
<reference evidence="3" key="1">
    <citation type="submission" date="2021-06" db="EMBL/GenBank/DDBJ databases">
        <authorList>
            <person name="Kallberg Y."/>
            <person name="Tangrot J."/>
            <person name="Rosling A."/>
        </authorList>
    </citation>
    <scope>NUCLEOTIDE SEQUENCE</scope>
    <source>
        <strain evidence="3">AZ414A</strain>
    </source>
</reference>
<dbReference type="PANTHER" id="PTHR13138">
    <property type="entry name" value="PROTEIN LIN1"/>
    <property type="match status" value="1"/>
</dbReference>
<feature type="domain" description="GYF" evidence="2">
    <location>
        <begin position="263"/>
        <end position="320"/>
    </location>
</feature>
<dbReference type="PROSITE" id="PS50829">
    <property type="entry name" value="GYF"/>
    <property type="match status" value="1"/>
</dbReference>
<keyword evidence="4" id="KW-1185">Reference proteome</keyword>
<dbReference type="InterPro" id="IPR039905">
    <property type="entry name" value="CD2BP2/Lin1"/>
</dbReference>
<comment type="caution">
    <text evidence="3">The sequence shown here is derived from an EMBL/GenBank/DDBJ whole genome shotgun (WGS) entry which is preliminary data.</text>
</comment>
<dbReference type="PANTHER" id="PTHR13138:SF3">
    <property type="entry name" value="CD2 ANTIGEN CYTOPLASMIC TAIL-BINDING PROTEIN 2"/>
    <property type="match status" value="1"/>
</dbReference>